<dbReference type="InterPro" id="IPR042208">
    <property type="entry name" value="D-ser_dehydrat-like_sf"/>
</dbReference>
<keyword evidence="5" id="KW-1185">Reference proteome</keyword>
<dbReference type="Proteomes" id="UP000190092">
    <property type="component" value="Unassembled WGS sequence"/>
</dbReference>
<dbReference type="EMBL" id="FUWJ01000001">
    <property type="protein sequence ID" value="SJZ49047.1"/>
    <property type="molecule type" value="Genomic_DNA"/>
</dbReference>
<evidence type="ECO:0000313" key="5">
    <source>
        <dbReference type="Proteomes" id="UP000190092"/>
    </source>
</evidence>
<dbReference type="Pfam" id="PF01168">
    <property type="entry name" value="Ala_racemase_N"/>
    <property type="match status" value="1"/>
</dbReference>
<name>A0A1T4L3C8_9HYPH</name>
<sequence length="379" mass="40282">MPVQTINDIPTPALILDRAILRRNLTSMSDRLRQAGVALRPHLKTAKSAVVGRMAVEGHDGRITVSTLAEARYFAQAGFKDILYGVGIVPSKLPAVTELRREGINLRVVTDNLPVARAIADAAATGNAFSVFIEIDSGGGRAGLPYPDLPGLLDIAKVLHSAPNVELAGVMTHAGHSYHESTVEGIARVAEQERQAIVGAAETLRGAGIPCPIVSGGSTPTAIHSRNFTGITEMRPGVYMFNDLDQEFIGSCAAGDLALSVLATVIGHYPHRNQMLIDAGALALSKDISAQEFQPKVGFGTIAEAPAKAMAVVACSQEHGFVEADAPLPYDRLPIGSRVRVWPNHACITAAAYDRYYVVDSDVDGGKTVVDTYDRINGW</sequence>
<dbReference type="PANTHER" id="PTHR28004">
    <property type="entry name" value="ZGC:162816-RELATED"/>
    <property type="match status" value="1"/>
</dbReference>
<reference evidence="5" key="1">
    <citation type="submission" date="2017-02" db="EMBL/GenBank/DDBJ databases">
        <authorList>
            <person name="Varghese N."/>
            <person name="Submissions S."/>
        </authorList>
    </citation>
    <scope>NUCLEOTIDE SEQUENCE [LARGE SCALE GENOMIC DNA]</scope>
    <source>
        <strain evidence="5">ATCC 27094</strain>
    </source>
</reference>
<dbReference type="RefSeq" id="WP_085932960.1">
    <property type="nucleotide sequence ID" value="NZ_FUWJ01000001.1"/>
</dbReference>
<dbReference type="GO" id="GO:0008721">
    <property type="term" value="F:D-serine ammonia-lyase activity"/>
    <property type="evidence" value="ECO:0007669"/>
    <property type="project" value="TreeGrafter"/>
</dbReference>
<dbReference type="Gene3D" id="2.40.37.20">
    <property type="entry name" value="D-serine dehydratase-like domain"/>
    <property type="match status" value="1"/>
</dbReference>
<dbReference type="GO" id="GO:0036088">
    <property type="term" value="P:D-serine catabolic process"/>
    <property type="evidence" value="ECO:0007669"/>
    <property type="project" value="TreeGrafter"/>
</dbReference>
<comment type="similarity">
    <text evidence="1">Belongs to the DSD1 family.</text>
</comment>
<dbReference type="OrthoDB" id="9772497at2"/>
<dbReference type="AlphaFoldDB" id="A0A1T4L3C8"/>
<dbReference type="InterPro" id="IPR029066">
    <property type="entry name" value="PLP-binding_barrel"/>
</dbReference>
<evidence type="ECO:0000256" key="1">
    <source>
        <dbReference type="ARBA" id="ARBA00005323"/>
    </source>
</evidence>
<dbReference type="SUPFAM" id="SSF51419">
    <property type="entry name" value="PLP-binding barrel"/>
    <property type="match status" value="1"/>
</dbReference>
<dbReference type="SMART" id="SM01119">
    <property type="entry name" value="D-ser_dehydrat"/>
    <property type="match status" value="1"/>
</dbReference>
<protein>
    <submittedName>
        <fullName evidence="4">D-serine deaminase, pyridoxal phosphate-dependent</fullName>
    </submittedName>
</protein>
<proteinExistence type="inferred from homology"/>
<dbReference type="Pfam" id="PF14031">
    <property type="entry name" value="D-ser_dehydrat"/>
    <property type="match status" value="1"/>
</dbReference>
<dbReference type="STRING" id="225324.SAMN02745126_01316"/>
<gene>
    <name evidence="4" type="ORF">SAMN02745126_01316</name>
</gene>
<keyword evidence="2" id="KW-0456">Lyase</keyword>
<evidence type="ECO:0000313" key="4">
    <source>
        <dbReference type="EMBL" id="SJZ49047.1"/>
    </source>
</evidence>
<dbReference type="Gene3D" id="3.20.20.10">
    <property type="entry name" value="Alanine racemase"/>
    <property type="match status" value="1"/>
</dbReference>
<organism evidence="4 5">
    <name type="scientific">Enhydrobacter aerosaccus</name>
    <dbReference type="NCBI Taxonomy" id="225324"/>
    <lineage>
        <taxon>Bacteria</taxon>
        <taxon>Pseudomonadati</taxon>
        <taxon>Pseudomonadota</taxon>
        <taxon>Alphaproteobacteria</taxon>
        <taxon>Hyphomicrobiales</taxon>
        <taxon>Enhydrobacter</taxon>
    </lineage>
</organism>
<feature type="domain" description="D-serine dehydratase-like" evidence="3">
    <location>
        <begin position="258"/>
        <end position="360"/>
    </location>
</feature>
<dbReference type="InterPro" id="IPR001608">
    <property type="entry name" value="Ala_racemase_N"/>
</dbReference>
<dbReference type="PANTHER" id="PTHR28004:SF2">
    <property type="entry name" value="D-SERINE DEHYDRATASE"/>
    <property type="match status" value="1"/>
</dbReference>
<accession>A0A1T4L3C8</accession>
<dbReference type="InterPro" id="IPR051466">
    <property type="entry name" value="D-amino_acid_metab_enzyme"/>
</dbReference>
<evidence type="ECO:0000256" key="2">
    <source>
        <dbReference type="ARBA" id="ARBA00023239"/>
    </source>
</evidence>
<evidence type="ECO:0000259" key="3">
    <source>
        <dbReference type="SMART" id="SM01119"/>
    </source>
</evidence>
<dbReference type="InterPro" id="IPR026956">
    <property type="entry name" value="D-ser_dehydrat-like_dom"/>
</dbReference>